<evidence type="ECO:0000313" key="1">
    <source>
        <dbReference type="EMBL" id="QIC71895.1"/>
    </source>
</evidence>
<gene>
    <name evidence="1" type="ORF">FSC09_16015</name>
</gene>
<reference evidence="1 2" key="1">
    <citation type="submission" date="2019-09" db="EMBL/GenBank/DDBJ databases">
        <title>Non-baumannii Acinetobacter spp. carrying blaNDM-1 isolated in China.</title>
        <authorList>
            <person name="Cui C."/>
            <person name="Chen C."/>
            <person name="Sun J."/>
            <person name="Liu Y."/>
        </authorList>
    </citation>
    <scope>NUCLEOTIDE SEQUENCE [LARGE SCALE GENOMIC DNA]</scope>
    <source>
        <strain evidence="1 2">B18</strain>
        <plasmid evidence="2">pb18-1</plasmid>
    </source>
</reference>
<dbReference type="RefSeq" id="WP_163146554.1">
    <property type="nucleotide sequence ID" value="NZ_CP044456.1"/>
</dbReference>
<keyword evidence="1" id="KW-0614">Plasmid</keyword>
<sequence>MGIAHELPQLTDKIDLMATKAARIPDVLYIPLQAYHQTETFIEDFLEGLTKKEVQALNDQWNGFADLYKSCKKRNIKQFAEEFAIDLCLHNPFAYLVKIETAQSINSVEFVNGEVKGFSYSWSSSSWVWRFAKDMDHAVDQAVEIAKANIVKHGKRLEEKAKDSQA</sequence>
<dbReference type="Proteomes" id="UP000503440">
    <property type="component" value="Plasmid pB18-1"/>
</dbReference>
<name>A0A6C0Y8E6_9GAMM</name>
<protein>
    <submittedName>
        <fullName evidence="1">Uncharacterized protein</fullName>
    </submittedName>
</protein>
<geneLocation type="plasmid" evidence="2">
    <name>pb18-1</name>
</geneLocation>
<dbReference type="EMBL" id="CP044456">
    <property type="protein sequence ID" value="QIC71895.1"/>
    <property type="molecule type" value="Genomic_DNA"/>
</dbReference>
<evidence type="ECO:0000313" key="2">
    <source>
        <dbReference type="Proteomes" id="UP000503440"/>
    </source>
</evidence>
<organism evidence="1 2">
    <name type="scientific">Acinetobacter indicus</name>
    <dbReference type="NCBI Taxonomy" id="756892"/>
    <lineage>
        <taxon>Bacteria</taxon>
        <taxon>Pseudomonadati</taxon>
        <taxon>Pseudomonadota</taxon>
        <taxon>Gammaproteobacteria</taxon>
        <taxon>Moraxellales</taxon>
        <taxon>Moraxellaceae</taxon>
        <taxon>Acinetobacter</taxon>
    </lineage>
</organism>
<proteinExistence type="predicted"/>
<accession>A0A6C0Y8E6</accession>
<dbReference type="AlphaFoldDB" id="A0A6C0Y8E6"/>